<dbReference type="CDD" id="cd03216">
    <property type="entry name" value="ABC_Carb_Monos_I"/>
    <property type="match status" value="1"/>
</dbReference>
<dbReference type="EMBL" id="JAGDYL010000001">
    <property type="protein sequence ID" value="MBO1803800.1"/>
    <property type="molecule type" value="Genomic_DNA"/>
</dbReference>
<feature type="domain" description="ABC transporter" evidence="5">
    <location>
        <begin position="245"/>
        <end position="497"/>
    </location>
</feature>
<feature type="domain" description="ABC transporter" evidence="5">
    <location>
        <begin position="5"/>
        <end position="242"/>
    </location>
</feature>
<dbReference type="Proteomes" id="UP000664398">
    <property type="component" value="Unassembled WGS sequence"/>
</dbReference>
<evidence type="ECO:0000256" key="4">
    <source>
        <dbReference type="ARBA" id="ARBA00022840"/>
    </source>
</evidence>
<dbReference type="InterPro" id="IPR003439">
    <property type="entry name" value="ABC_transporter-like_ATP-bd"/>
</dbReference>
<dbReference type="CDD" id="cd03215">
    <property type="entry name" value="ABC_Carb_Monos_II"/>
    <property type="match status" value="1"/>
</dbReference>
<dbReference type="Pfam" id="PF00005">
    <property type="entry name" value="ABC_tran"/>
    <property type="match status" value="2"/>
</dbReference>
<keyword evidence="4 6" id="KW-0067">ATP-binding</keyword>
<evidence type="ECO:0000313" key="7">
    <source>
        <dbReference type="Proteomes" id="UP000664398"/>
    </source>
</evidence>
<evidence type="ECO:0000259" key="5">
    <source>
        <dbReference type="PROSITE" id="PS50893"/>
    </source>
</evidence>
<keyword evidence="2" id="KW-0677">Repeat</keyword>
<dbReference type="PANTHER" id="PTHR43790">
    <property type="entry name" value="CARBOHYDRATE TRANSPORT ATP-BINDING PROTEIN MG119-RELATED"/>
    <property type="match status" value="1"/>
</dbReference>
<dbReference type="PANTHER" id="PTHR43790:SF9">
    <property type="entry name" value="GALACTOFURANOSE TRANSPORTER ATP-BINDING PROTEIN YTFR"/>
    <property type="match status" value="1"/>
</dbReference>
<dbReference type="InterPro" id="IPR027417">
    <property type="entry name" value="P-loop_NTPase"/>
</dbReference>
<keyword evidence="1" id="KW-0813">Transport</keyword>
<dbReference type="InterPro" id="IPR003593">
    <property type="entry name" value="AAA+_ATPase"/>
</dbReference>
<dbReference type="PROSITE" id="PS50893">
    <property type="entry name" value="ABC_TRANSPORTER_2"/>
    <property type="match status" value="2"/>
</dbReference>
<proteinExistence type="predicted"/>
<comment type="caution">
    <text evidence="6">The sequence shown here is derived from an EMBL/GenBank/DDBJ whole genome shotgun (WGS) entry which is preliminary data.</text>
</comment>
<evidence type="ECO:0000256" key="2">
    <source>
        <dbReference type="ARBA" id="ARBA00022737"/>
    </source>
</evidence>
<dbReference type="AlphaFoldDB" id="A0A939LRX8"/>
<dbReference type="PROSITE" id="PS00211">
    <property type="entry name" value="ABC_TRANSPORTER_1"/>
    <property type="match status" value="1"/>
</dbReference>
<dbReference type="GO" id="GO:0005524">
    <property type="term" value="F:ATP binding"/>
    <property type="evidence" value="ECO:0007669"/>
    <property type="project" value="UniProtKB-KW"/>
</dbReference>
<dbReference type="RefSeq" id="WP_208044288.1">
    <property type="nucleotide sequence ID" value="NZ_JAGDYL010000001.1"/>
</dbReference>
<reference evidence="6" key="1">
    <citation type="submission" date="2021-03" db="EMBL/GenBank/DDBJ databases">
        <title>Leucobacter chromiisoli sp. nov., isolated from chromium-containing soil of chemical plant.</title>
        <authorList>
            <person name="Xu Z."/>
        </authorList>
    </citation>
    <scope>NUCLEOTIDE SEQUENCE</scope>
    <source>
        <strain evidence="6">A2</strain>
    </source>
</reference>
<dbReference type="SUPFAM" id="SSF52540">
    <property type="entry name" value="P-loop containing nucleoside triphosphate hydrolases"/>
    <property type="match status" value="2"/>
</dbReference>
<evidence type="ECO:0000256" key="3">
    <source>
        <dbReference type="ARBA" id="ARBA00022741"/>
    </source>
</evidence>
<sequence length="502" mass="54003">MTAVLETRKLVKSFGANHVLKGIDLEFHAGEVTALLGANGAGKSTFLSCISGAEVPSSGEILIDGVSHGATSPREAIEAGIGMIYQHFQLIGALTIADNVFLGSELRTALGTTDRRAQERETLAQLQSLGLRLNPSATVESLSVGQQQIVEIIRSLRKNPRVLILDEPTAALSRSEVDALLELVSSLAAERNIAVIYVSHILTEVMEVADRVITLRDGIVYEDRRRGDFTMQDLVSFISPDKRAAELRDRTDTGRPVVLRMNGFAGSVSGPLSIQVREGEIIGVFGLLGSGRTNLLETIAGIRPRYGGRLELDDVLLEPKSPGKAASQGIVLVPADRKSQALFPEMTAVDNVVLPHMKKLGRFVRSKRAETKTFEQVADALDVHPNTPTLTGGSFSGGNAQKLMIGRWTNPASNARLLLLDEPTQGVDVGAREDIYAFVREYVDGPGRCAIFSTSEHEEAVALADRIIVLYEGEVAGIVGPDITEPALMSLAFGQLDEYDAA</sequence>
<dbReference type="SMART" id="SM00382">
    <property type="entry name" value="AAA"/>
    <property type="match status" value="2"/>
</dbReference>
<dbReference type="InterPro" id="IPR050107">
    <property type="entry name" value="ABC_carbohydrate_import_ATPase"/>
</dbReference>
<dbReference type="GO" id="GO:0016887">
    <property type="term" value="F:ATP hydrolysis activity"/>
    <property type="evidence" value="ECO:0007669"/>
    <property type="project" value="InterPro"/>
</dbReference>
<dbReference type="Gene3D" id="3.40.50.300">
    <property type="entry name" value="P-loop containing nucleotide triphosphate hydrolases"/>
    <property type="match status" value="2"/>
</dbReference>
<evidence type="ECO:0000313" key="6">
    <source>
        <dbReference type="EMBL" id="MBO1803800.1"/>
    </source>
</evidence>
<evidence type="ECO:0000256" key="1">
    <source>
        <dbReference type="ARBA" id="ARBA00022448"/>
    </source>
</evidence>
<accession>A0A939LRX8</accession>
<name>A0A939LRX8_9MICO</name>
<dbReference type="InterPro" id="IPR017871">
    <property type="entry name" value="ABC_transporter-like_CS"/>
</dbReference>
<keyword evidence="3" id="KW-0547">Nucleotide-binding</keyword>
<gene>
    <name evidence="6" type="ORF">J4H91_00500</name>
</gene>
<protein>
    <submittedName>
        <fullName evidence="6">Sugar ABC transporter ATP-binding protein</fullName>
    </submittedName>
</protein>
<organism evidence="6 7">
    <name type="scientific">Leucobacter ruminantium</name>
    <dbReference type="NCBI Taxonomy" id="1289170"/>
    <lineage>
        <taxon>Bacteria</taxon>
        <taxon>Bacillati</taxon>
        <taxon>Actinomycetota</taxon>
        <taxon>Actinomycetes</taxon>
        <taxon>Micrococcales</taxon>
        <taxon>Microbacteriaceae</taxon>
        <taxon>Leucobacter</taxon>
    </lineage>
</organism>
<keyword evidence="7" id="KW-1185">Reference proteome</keyword>